<dbReference type="EMBL" id="JMCB01000007">
    <property type="protein sequence ID" value="KFE67640.1"/>
    <property type="molecule type" value="Genomic_DNA"/>
</dbReference>
<organism evidence="2 3">
    <name type="scientific">Hyalangium minutum</name>
    <dbReference type="NCBI Taxonomy" id="394096"/>
    <lineage>
        <taxon>Bacteria</taxon>
        <taxon>Pseudomonadati</taxon>
        <taxon>Myxococcota</taxon>
        <taxon>Myxococcia</taxon>
        <taxon>Myxococcales</taxon>
        <taxon>Cystobacterineae</taxon>
        <taxon>Archangiaceae</taxon>
        <taxon>Hyalangium</taxon>
    </lineage>
</organism>
<sequence>MRGTRSAQQQGNTGQETHAAQRITRKRPNLKRTASQSRADWGARDPGGQAGKHRPRARDMFLAGPRGPDDGASGPS</sequence>
<dbReference type="AlphaFoldDB" id="A0A085WIX7"/>
<name>A0A085WIX7_9BACT</name>
<reference evidence="2 3" key="1">
    <citation type="submission" date="2014-04" db="EMBL/GenBank/DDBJ databases">
        <title>Genome assembly of Hyalangium minutum DSM 14724.</title>
        <authorList>
            <person name="Sharma G."/>
            <person name="Subramanian S."/>
        </authorList>
    </citation>
    <scope>NUCLEOTIDE SEQUENCE [LARGE SCALE GENOMIC DNA]</scope>
    <source>
        <strain evidence="2 3">DSM 14724</strain>
    </source>
</reference>
<protein>
    <submittedName>
        <fullName evidence="2">Uncharacterized protein</fullName>
    </submittedName>
</protein>
<keyword evidence="3" id="KW-1185">Reference proteome</keyword>
<comment type="caution">
    <text evidence="2">The sequence shown here is derived from an EMBL/GenBank/DDBJ whole genome shotgun (WGS) entry which is preliminary data.</text>
</comment>
<feature type="compositionally biased region" description="Polar residues" evidence="1">
    <location>
        <begin position="1"/>
        <end position="18"/>
    </location>
</feature>
<proteinExistence type="predicted"/>
<evidence type="ECO:0000256" key="1">
    <source>
        <dbReference type="SAM" id="MobiDB-lite"/>
    </source>
</evidence>
<accession>A0A085WIX7</accession>
<gene>
    <name evidence="2" type="ORF">DB31_8123</name>
</gene>
<dbReference type="STRING" id="394096.DB31_8123"/>
<evidence type="ECO:0000313" key="2">
    <source>
        <dbReference type="EMBL" id="KFE67640.1"/>
    </source>
</evidence>
<dbReference type="Proteomes" id="UP000028725">
    <property type="component" value="Unassembled WGS sequence"/>
</dbReference>
<evidence type="ECO:0000313" key="3">
    <source>
        <dbReference type="Proteomes" id="UP000028725"/>
    </source>
</evidence>
<feature type="region of interest" description="Disordered" evidence="1">
    <location>
        <begin position="1"/>
        <end position="76"/>
    </location>
</feature>